<name>A0A550JAR1_9BACT</name>
<gene>
    <name evidence="3" type="ORF">FL622_11795</name>
</gene>
<evidence type="ECO:0000256" key="1">
    <source>
        <dbReference type="ARBA" id="ARBA00023002"/>
    </source>
</evidence>
<keyword evidence="1" id="KW-0560">Oxidoreductase</keyword>
<dbReference type="PANTHER" id="PTHR11699">
    <property type="entry name" value="ALDEHYDE DEHYDROGENASE-RELATED"/>
    <property type="match status" value="1"/>
</dbReference>
<dbReference type="Gene3D" id="3.40.605.10">
    <property type="entry name" value="Aldehyde Dehydrogenase, Chain A, domain 1"/>
    <property type="match status" value="1"/>
</dbReference>
<organism evidence="3 4">
    <name type="scientific">Trichloromonas acetexigens</name>
    <dbReference type="NCBI Taxonomy" id="38815"/>
    <lineage>
        <taxon>Bacteria</taxon>
        <taxon>Pseudomonadati</taxon>
        <taxon>Thermodesulfobacteriota</taxon>
        <taxon>Desulfuromonadia</taxon>
        <taxon>Desulfuromonadales</taxon>
        <taxon>Trichloromonadaceae</taxon>
        <taxon>Trichloromonas</taxon>
    </lineage>
</organism>
<dbReference type="Pfam" id="PF00171">
    <property type="entry name" value="Aldedh"/>
    <property type="match status" value="1"/>
</dbReference>
<dbReference type="CDD" id="cd07122">
    <property type="entry name" value="ALDH_F20_ACDH"/>
    <property type="match status" value="1"/>
</dbReference>
<sequence>MSEKIQIEEMMKKARIAQQAFEPFDQAGVDAIVRAVAKIVYDHAEELAYDAATETGMGVYEDKVAKCIGKSKVIWNHLKDKKSVGIIGRDESRGLVFVAKPKGIVGAIMPTTNPVVTLMCNAMLAFKGRNAIIIAAHPRAKAVTCKTTRLIKEEIAKLGGPENLIQCIEEPSIKLTQELMKSVDVLVATGGPAMVAAAYSSGKPSYGVGPGNVQVLIDIDIDYNDAAQKIIYGRKFDNGIICSGEQSIIAPADRYEEVIAAFKSNGAFYVDDQAIVDKFRNALFVDGHLFADAVGQSVAKMGELAGVEIPENTKIIMLRSNDRDDDILRKEKMFPVMVAFKYDSFAEGLAIAKKNLFIEGAGHSAAIHSNNNNHIEAAGIELPISRLVVNEPSSTTAGGSLYNGFAPTTTLGCGSWGNNSISENLDYKHLINISRVGYPQKNRPIPTDEEIWA</sequence>
<proteinExistence type="predicted"/>
<evidence type="ECO:0000313" key="3">
    <source>
        <dbReference type="EMBL" id="TRO80306.1"/>
    </source>
</evidence>
<dbReference type="InterPro" id="IPR016162">
    <property type="entry name" value="Ald_DH_N"/>
</dbReference>
<dbReference type="InterPro" id="IPR016163">
    <property type="entry name" value="Ald_DH_C"/>
</dbReference>
<evidence type="ECO:0000313" key="4">
    <source>
        <dbReference type="Proteomes" id="UP000317155"/>
    </source>
</evidence>
<comment type="caution">
    <text evidence="3">The sequence shown here is derived from an EMBL/GenBank/DDBJ whole genome shotgun (WGS) entry which is preliminary data.</text>
</comment>
<dbReference type="Proteomes" id="UP000317155">
    <property type="component" value="Unassembled WGS sequence"/>
</dbReference>
<accession>A0A550JAR1</accession>
<dbReference type="EMBL" id="VJVV01000008">
    <property type="protein sequence ID" value="TRO80306.1"/>
    <property type="molecule type" value="Genomic_DNA"/>
</dbReference>
<reference evidence="3 4" key="1">
    <citation type="submission" date="2019-07" db="EMBL/GenBank/DDBJ databases">
        <title>Insights of Desulfuromonas acetexigens electromicrobiology.</title>
        <authorList>
            <person name="Katuri K."/>
            <person name="Sapireddy V."/>
            <person name="Shaw D.R."/>
            <person name="Saikaly P."/>
        </authorList>
    </citation>
    <scope>NUCLEOTIDE SEQUENCE [LARGE SCALE GENOMIC DNA]</scope>
    <source>
        <strain evidence="3 4">2873</strain>
    </source>
</reference>
<evidence type="ECO:0000259" key="2">
    <source>
        <dbReference type="Pfam" id="PF00171"/>
    </source>
</evidence>
<keyword evidence="4" id="KW-1185">Reference proteome</keyword>
<dbReference type="InterPro" id="IPR016161">
    <property type="entry name" value="Ald_DH/histidinol_DH"/>
</dbReference>
<dbReference type="SUPFAM" id="SSF53720">
    <property type="entry name" value="ALDH-like"/>
    <property type="match status" value="1"/>
</dbReference>
<dbReference type="InterPro" id="IPR015590">
    <property type="entry name" value="Aldehyde_DH_dom"/>
</dbReference>
<dbReference type="OrthoDB" id="9815791at2"/>
<dbReference type="RefSeq" id="WP_092058544.1">
    <property type="nucleotide sequence ID" value="NZ_FOJJ01000040.1"/>
</dbReference>
<dbReference type="GO" id="GO:0016620">
    <property type="term" value="F:oxidoreductase activity, acting on the aldehyde or oxo group of donors, NAD or NADP as acceptor"/>
    <property type="evidence" value="ECO:0007669"/>
    <property type="project" value="InterPro"/>
</dbReference>
<dbReference type="Gene3D" id="3.40.309.10">
    <property type="entry name" value="Aldehyde Dehydrogenase, Chain A, domain 2"/>
    <property type="match status" value="1"/>
</dbReference>
<protein>
    <submittedName>
        <fullName evidence="3">Aldehyde dehydrogenase family protein</fullName>
    </submittedName>
</protein>
<dbReference type="AlphaFoldDB" id="A0A550JAR1"/>
<feature type="domain" description="Aldehyde dehydrogenase" evidence="2">
    <location>
        <begin position="4"/>
        <end position="264"/>
    </location>
</feature>